<dbReference type="EMBL" id="FRBW01000002">
    <property type="protein sequence ID" value="SHL96478.1"/>
    <property type="molecule type" value="Genomic_DNA"/>
</dbReference>
<dbReference type="Proteomes" id="UP000186002">
    <property type="component" value="Unassembled WGS sequence"/>
</dbReference>
<evidence type="ECO:0000313" key="2">
    <source>
        <dbReference type="EMBL" id="SHL96478.1"/>
    </source>
</evidence>
<dbReference type="AlphaFoldDB" id="A0A1M7EYD2"/>
<accession>A0A1M7EYD2</accession>
<organism evidence="2 3">
    <name type="scientific">Roseibium suaedae</name>
    <dbReference type="NCBI Taxonomy" id="735517"/>
    <lineage>
        <taxon>Bacteria</taxon>
        <taxon>Pseudomonadati</taxon>
        <taxon>Pseudomonadota</taxon>
        <taxon>Alphaproteobacteria</taxon>
        <taxon>Hyphomicrobiales</taxon>
        <taxon>Stappiaceae</taxon>
        <taxon>Roseibium</taxon>
    </lineage>
</organism>
<protein>
    <submittedName>
        <fullName evidence="2">Uncharacterized protein</fullName>
    </submittedName>
</protein>
<name>A0A1M7EYD2_9HYPH</name>
<dbReference type="STRING" id="735517.SAMN05444272_1423"/>
<keyword evidence="3" id="KW-1185">Reference proteome</keyword>
<gene>
    <name evidence="2" type="ORF">SAMN05444272_1423</name>
</gene>
<feature type="region of interest" description="Disordered" evidence="1">
    <location>
        <begin position="93"/>
        <end position="143"/>
    </location>
</feature>
<evidence type="ECO:0000313" key="3">
    <source>
        <dbReference type="Proteomes" id="UP000186002"/>
    </source>
</evidence>
<reference evidence="2 3" key="1">
    <citation type="submission" date="2016-11" db="EMBL/GenBank/DDBJ databases">
        <authorList>
            <person name="Jaros S."/>
            <person name="Januszkiewicz K."/>
            <person name="Wedrychowicz H."/>
        </authorList>
    </citation>
    <scope>NUCLEOTIDE SEQUENCE [LARGE SCALE GENOMIC DNA]</scope>
    <source>
        <strain evidence="2 3">DSM 22153</strain>
    </source>
</reference>
<proteinExistence type="predicted"/>
<evidence type="ECO:0000256" key="1">
    <source>
        <dbReference type="SAM" id="MobiDB-lite"/>
    </source>
</evidence>
<sequence length="166" mass="17265">MISLAASNGKIRIASRRNCCVAVLKALASSNLPKSTLHRARPSADTPFSTFSGLPVTRLPILALLVTLALLPAGCALGPESSLIDAMQSAQAGGVPKPKVVTSTTPAPPKSSDKAATISHLRGLSASRQKKQDNSMQSSVEELLLLRQKQQGDLMEVPASGGISQN</sequence>